<gene>
    <name evidence="1" type="ORF">Tci_051835</name>
</gene>
<organism evidence="1">
    <name type="scientific">Tanacetum cinerariifolium</name>
    <name type="common">Dalmatian daisy</name>
    <name type="synonym">Chrysanthemum cinerariifolium</name>
    <dbReference type="NCBI Taxonomy" id="118510"/>
    <lineage>
        <taxon>Eukaryota</taxon>
        <taxon>Viridiplantae</taxon>
        <taxon>Streptophyta</taxon>
        <taxon>Embryophyta</taxon>
        <taxon>Tracheophyta</taxon>
        <taxon>Spermatophyta</taxon>
        <taxon>Magnoliopsida</taxon>
        <taxon>eudicotyledons</taxon>
        <taxon>Gunneridae</taxon>
        <taxon>Pentapetalae</taxon>
        <taxon>asterids</taxon>
        <taxon>campanulids</taxon>
        <taxon>Asterales</taxon>
        <taxon>Asteraceae</taxon>
        <taxon>Asteroideae</taxon>
        <taxon>Anthemideae</taxon>
        <taxon>Anthemidinae</taxon>
        <taxon>Tanacetum</taxon>
    </lineage>
</organism>
<protein>
    <submittedName>
        <fullName evidence="1">Uncharacterized protein</fullName>
    </submittedName>
</protein>
<proteinExistence type="predicted"/>
<name>A0A6L2N334_TANCI</name>
<dbReference type="AlphaFoldDB" id="A0A6L2N334"/>
<accession>A0A6L2N334</accession>
<evidence type="ECO:0000313" key="1">
    <source>
        <dbReference type="EMBL" id="GEU79857.1"/>
    </source>
</evidence>
<dbReference type="EMBL" id="BKCJ010007962">
    <property type="protein sequence ID" value="GEU79857.1"/>
    <property type="molecule type" value="Genomic_DNA"/>
</dbReference>
<reference evidence="1" key="1">
    <citation type="journal article" date="2019" name="Sci. Rep.">
        <title>Draft genome of Tanacetum cinerariifolium, the natural source of mosquito coil.</title>
        <authorList>
            <person name="Yamashiro T."/>
            <person name="Shiraishi A."/>
            <person name="Satake H."/>
            <person name="Nakayama K."/>
        </authorList>
    </citation>
    <scope>NUCLEOTIDE SEQUENCE</scope>
</reference>
<sequence length="121" mass="13606">MLVPSDGGLIIYQAYNLYTMTGRKAHLLEEKQIPSVRVFDEVFSTWMAFEGKNTRDLGSFGEETDKITDLHQIHEEVLFTKRGDGVTGIKRRRRDLSSDGVKDLAAASGRGRLKEDLESST</sequence>
<comment type="caution">
    <text evidence="1">The sequence shown here is derived from an EMBL/GenBank/DDBJ whole genome shotgun (WGS) entry which is preliminary data.</text>
</comment>